<sequence>DSSDFTFGQIRPGMSWIITRGCFEETHVE</sequence>
<organism evidence="1 2">
    <name type="scientific">Allacma fusca</name>
    <dbReference type="NCBI Taxonomy" id="39272"/>
    <lineage>
        <taxon>Eukaryota</taxon>
        <taxon>Metazoa</taxon>
        <taxon>Ecdysozoa</taxon>
        <taxon>Arthropoda</taxon>
        <taxon>Hexapoda</taxon>
        <taxon>Collembola</taxon>
        <taxon>Symphypleona</taxon>
        <taxon>Sminthuridae</taxon>
        <taxon>Allacma</taxon>
    </lineage>
</organism>
<dbReference type="Proteomes" id="UP000708208">
    <property type="component" value="Unassembled WGS sequence"/>
</dbReference>
<name>A0A8J2KIM7_9HEXA</name>
<evidence type="ECO:0000313" key="2">
    <source>
        <dbReference type="Proteomes" id="UP000708208"/>
    </source>
</evidence>
<keyword evidence="2" id="KW-1185">Reference proteome</keyword>
<reference evidence="1" key="1">
    <citation type="submission" date="2021-06" db="EMBL/GenBank/DDBJ databases">
        <authorList>
            <person name="Hodson N. C."/>
            <person name="Mongue J. A."/>
            <person name="Jaron S. K."/>
        </authorList>
    </citation>
    <scope>NUCLEOTIDE SEQUENCE</scope>
</reference>
<accession>A0A8J2KIM7</accession>
<gene>
    <name evidence="1" type="ORF">AFUS01_LOCUS27700</name>
</gene>
<dbReference type="AlphaFoldDB" id="A0A8J2KIM7"/>
<protein>
    <submittedName>
        <fullName evidence="1">Uncharacterized protein</fullName>
    </submittedName>
</protein>
<comment type="caution">
    <text evidence="1">The sequence shown here is derived from an EMBL/GenBank/DDBJ whole genome shotgun (WGS) entry which is preliminary data.</text>
</comment>
<feature type="non-terminal residue" evidence="1">
    <location>
        <position position="1"/>
    </location>
</feature>
<proteinExistence type="predicted"/>
<evidence type="ECO:0000313" key="1">
    <source>
        <dbReference type="EMBL" id="CAG7817117.1"/>
    </source>
</evidence>
<dbReference type="EMBL" id="CAJVCH010386318">
    <property type="protein sequence ID" value="CAG7817117.1"/>
    <property type="molecule type" value="Genomic_DNA"/>
</dbReference>